<name>A0A9X2XUS6_9BACT</name>
<dbReference type="InterPro" id="IPR000305">
    <property type="entry name" value="GIY-YIG_endonuc"/>
</dbReference>
<gene>
    <name evidence="2" type="ORF">OCK74_03440</name>
</gene>
<comment type="caution">
    <text evidence="2">The sequence shown here is derived from an EMBL/GenBank/DDBJ whole genome shotgun (WGS) entry which is preliminary data.</text>
</comment>
<dbReference type="AlphaFoldDB" id="A0A9X2XUS6"/>
<evidence type="ECO:0000259" key="1">
    <source>
        <dbReference type="PROSITE" id="PS50164"/>
    </source>
</evidence>
<feature type="domain" description="GIY-YIG" evidence="1">
    <location>
        <begin position="60"/>
        <end position="157"/>
    </location>
</feature>
<reference evidence="2" key="1">
    <citation type="submission" date="2022-09" db="EMBL/GenBank/DDBJ databases">
        <authorList>
            <person name="Yuan C."/>
            <person name="Ke Z."/>
        </authorList>
    </citation>
    <scope>NUCLEOTIDE SEQUENCE</scope>
    <source>
        <strain evidence="2">LB-8</strain>
    </source>
</reference>
<proteinExistence type="predicted"/>
<dbReference type="EMBL" id="JAOTIF010000001">
    <property type="protein sequence ID" value="MCU7548148.1"/>
    <property type="molecule type" value="Genomic_DNA"/>
</dbReference>
<sequence length="161" mass="18988">MKKYLPVIKKINAHVTDFNSYLRKEFTFPLLNEDKLNDQTYYLNPTGKEWNDCQFPRNPHIGGVYFYMGETVSRRDDFHVYIGKASMKSKIGERLYNHFKNCWKTNETIIRNNRGEPVLIELITSIPFENEALIFLAPALEEYLIDKLRSDFPLFNIIGNN</sequence>
<evidence type="ECO:0000313" key="3">
    <source>
        <dbReference type="Proteomes" id="UP001155483"/>
    </source>
</evidence>
<accession>A0A9X2XUS6</accession>
<protein>
    <recommendedName>
        <fullName evidence="1">GIY-YIG domain-containing protein</fullName>
    </recommendedName>
</protein>
<dbReference type="Proteomes" id="UP001155483">
    <property type="component" value="Unassembled WGS sequence"/>
</dbReference>
<organism evidence="2 3">
    <name type="scientific">Paraflavisolibacter caeni</name>
    <dbReference type="NCBI Taxonomy" id="2982496"/>
    <lineage>
        <taxon>Bacteria</taxon>
        <taxon>Pseudomonadati</taxon>
        <taxon>Bacteroidota</taxon>
        <taxon>Chitinophagia</taxon>
        <taxon>Chitinophagales</taxon>
        <taxon>Chitinophagaceae</taxon>
        <taxon>Paraflavisolibacter</taxon>
    </lineage>
</organism>
<dbReference type="PROSITE" id="PS50164">
    <property type="entry name" value="GIY_YIG"/>
    <property type="match status" value="1"/>
</dbReference>
<evidence type="ECO:0000313" key="2">
    <source>
        <dbReference type="EMBL" id="MCU7548148.1"/>
    </source>
</evidence>
<dbReference type="RefSeq" id="WP_279295592.1">
    <property type="nucleotide sequence ID" value="NZ_JAOTIF010000001.1"/>
</dbReference>
<keyword evidence="3" id="KW-1185">Reference proteome</keyword>
<reference evidence="2" key="2">
    <citation type="submission" date="2023-04" db="EMBL/GenBank/DDBJ databases">
        <title>Paracnuella aquatica gen. nov., sp. nov., a member of the family Chitinophagaceae isolated from a hot spring.</title>
        <authorList>
            <person name="Wang C."/>
        </authorList>
    </citation>
    <scope>NUCLEOTIDE SEQUENCE</scope>
    <source>
        <strain evidence="2">LB-8</strain>
    </source>
</reference>